<dbReference type="GO" id="GO:0005829">
    <property type="term" value="C:cytosol"/>
    <property type="evidence" value="ECO:0007669"/>
    <property type="project" value="TreeGrafter"/>
</dbReference>
<dbReference type="RefSeq" id="WP_260593269.1">
    <property type="nucleotide sequence ID" value="NZ_CP104003.1"/>
</dbReference>
<evidence type="ECO:0000259" key="4">
    <source>
        <dbReference type="Pfam" id="PF00294"/>
    </source>
</evidence>
<dbReference type="InterPro" id="IPR011611">
    <property type="entry name" value="PfkB_dom"/>
</dbReference>
<evidence type="ECO:0000256" key="3">
    <source>
        <dbReference type="ARBA" id="ARBA00022777"/>
    </source>
</evidence>
<evidence type="ECO:0000313" key="6">
    <source>
        <dbReference type="Proteomes" id="UP001057580"/>
    </source>
</evidence>
<dbReference type="AlphaFoldDB" id="A0A9E7R218"/>
<dbReference type="GO" id="GO:0016301">
    <property type="term" value="F:kinase activity"/>
    <property type="evidence" value="ECO:0007669"/>
    <property type="project" value="UniProtKB-KW"/>
</dbReference>
<dbReference type="Pfam" id="PF00294">
    <property type="entry name" value="PfkB"/>
    <property type="match status" value="1"/>
</dbReference>
<dbReference type="PANTHER" id="PTHR10584">
    <property type="entry name" value="SUGAR KINASE"/>
    <property type="match status" value="1"/>
</dbReference>
<evidence type="ECO:0000256" key="1">
    <source>
        <dbReference type="ARBA" id="ARBA00010688"/>
    </source>
</evidence>
<dbReference type="KEGG" id="ssai:N0B31_19400"/>
<keyword evidence="6" id="KW-1185">Reference proteome</keyword>
<evidence type="ECO:0000313" key="5">
    <source>
        <dbReference type="EMBL" id="UWM54269.1"/>
    </source>
</evidence>
<dbReference type="PANTHER" id="PTHR10584:SF166">
    <property type="entry name" value="RIBOKINASE"/>
    <property type="match status" value="1"/>
</dbReference>
<sequence length="320" mass="32599">MTEPRVASFGSVNVDRVCRVDEETLAALAARYDWFPAAGETRPVDAVPAALDAHVTRTLLGGKGANQAVAAARAETDAVFYGKVGDGDATDPRAELADRGVGTAAVEAVDGPTGTAYVFVGPDGENHIALLEGANGTVDAGYAHAAVPEVREADVLLLQNEVPLAATEALLLALTGQHDRPTVVVDPAPAEGAAALLDYACVDVVTPNEAEAAALADELAAFDGVVCYKHGPAPVEVVAPGDERFTVAPPPADPVDTTGAGDVFAGYLGAELARGTDLHGAVELACVAAACSVEREGVQRAVPAREAVVARHRETAGDRG</sequence>
<dbReference type="Proteomes" id="UP001057580">
    <property type="component" value="Chromosome"/>
</dbReference>
<protein>
    <submittedName>
        <fullName evidence="5">PfkB family carbohydrate kinase</fullName>
    </submittedName>
</protein>
<accession>A0A9E7R218</accession>
<organism evidence="5 6">
    <name type="scientific">Salinirubellus salinus</name>
    <dbReference type="NCBI Taxonomy" id="1364945"/>
    <lineage>
        <taxon>Archaea</taxon>
        <taxon>Methanobacteriati</taxon>
        <taxon>Methanobacteriota</taxon>
        <taxon>Stenosarchaea group</taxon>
        <taxon>Halobacteria</taxon>
        <taxon>Halobacteriales</taxon>
        <taxon>Natronomonadaceae</taxon>
        <taxon>Salinirubellus</taxon>
    </lineage>
</organism>
<dbReference type="InterPro" id="IPR002139">
    <property type="entry name" value="Ribo/fructo_kinase"/>
</dbReference>
<feature type="domain" description="Carbohydrate kinase PfkB" evidence="4">
    <location>
        <begin position="57"/>
        <end position="304"/>
    </location>
</feature>
<dbReference type="Gene3D" id="3.40.1190.20">
    <property type="match status" value="1"/>
</dbReference>
<keyword evidence="3 5" id="KW-0418">Kinase</keyword>
<comment type="similarity">
    <text evidence="1">Belongs to the carbohydrate kinase PfkB family.</text>
</comment>
<gene>
    <name evidence="5" type="ORF">N0B31_19400</name>
</gene>
<dbReference type="InterPro" id="IPR029056">
    <property type="entry name" value="Ribokinase-like"/>
</dbReference>
<dbReference type="PRINTS" id="PR00990">
    <property type="entry name" value="RIBOKINASE"/>
</dbReference>
<reference evidence="5" key="1">
    <citation type="submission" date="2022-09" db="EMBL/GenBank/DDBJ databases">
        <title>Diverse halophilic archaea isolated from saline environments.</title>
        <authorList>
            <person name="Cui H.-L."/>
        </authorList>
    </citation>
    <scope>NUCLEOTIDE SEQUENCE</scope>
    <source>
        <strain evidence="5">ZS-35-S2</strain>
    </source>
</reference>
<dbReference type="GO" id="GO:0006796">
    <property type="term" value="P:phosphate-containing compound metabolic process"/>
    <property type="evidence" value="ECO:0007669"/>
    <property type="project" value="UniProtKB-ARBA"/>
</dbReference>
<dbReference type="EMBL" id="CP104003">
    <property type="protein sequence ID" value="UWM54269.1"/>
    <property type="molecule type" value="Genomic_DNA"/>
</dbReference>
<dbReference type="GeneID" id="74944636"/>
<dbReference type="SUPFAM" id="SSF53613">
    <property type="entry name" value="Ribokinase-like"/>
    <property type="match status" value="1"/>
</dbReference>
<name>A0A9E7R218_9EURY</name>
<keyword evidence="2" id="KW-0808">Transferase</keyword>
<proteinExistence type="inferred from homology"/>
<evidence type="ECO:0000256" key="2">
    <source>
        <dbReference type="ARBA" id="ARBA00022679"/>
    </source>
</evidence>